<evidence type="ECO:0000313" key="3">
    <source>
        <dbReference type="Proteomes" id="UP000076874"/>
    </source>
</evidence>
<feature type="compositionally biased region" description="Low complexity" evidence="1">
    <location>
        <begin position="787"/>
        <end position="808"/>
    </location>
</feature>
<feature type="region of interest" description="Disordered" evidence="1">
    <location>
        <begin position="781"/>
        <end position="808"/>
    </location>
</feature>
<dbReference type="OrthoDB" id="5428038at2759"/>
<dbReference type="STRING" id="1081102.A0A167U4H0"/>
<dbReference type="Proteomes" id="UP000076874">
    <property type="component" value="Unassembled WGS sequence"/>
</dbReference>
<organism evidence="2 3">
    <name type="scientific">Niveomyces insectorum RCEF 264</name>
    <dbReference type="NCBI Taxonomy" id="1081102"/>
    <lineage>
        <taxon>Eukaryota</taxon>
        <taxon>Fungi</taxon>
        <taxon>Dikarya</taxon>
        <taxon>Ascomycota</taxon>
        <taxon>Pezizomycotina</taxon>
        <taxon>Sordariomycetes</taxon>
        <taxon>Hypocreomycetidae</taxon>
        <taxon>Hypocreales</taxon>
        <taxon>Cordycipitaceae</taxon>
        <taxon>Niveomyces</taxon>
    </lineage>
</organism>
<gene>
    <name evidence="2" type="ORF">SPI_05261</name>
</gene>
<keyword evidence="3" id="KW-1185">Reference proteome</keyword>
<proteinExistence type="predicted"/>
<name>A0A167U4H0_9HYPO</name>
<sequence length="890" mass="95317">MAPRTALRCGSAVRRHLFPVASAQGLVPTAEAVWITDALLARAFAHYCRCFSSATATTATTTSQFGSSATSSVACPPRAGTRRFASNVPGPLESRRRLGKRQMTEQLGLPFALHPSAASSSPLLPPPVWALPNAADLRQWQWSPPRDARDARDAPAATATKRTDTQRLGEERSDRAGPTVSSSSSSSWLATAARMPSLGLPRWLAELGGADEDAAPQPPLAAARTDEADASAEPSTTRPRNPSADLLFAKLQAWRDALDAGGGDPTTALSPDDGAYRVDGLCSEFQTQLSLAALTADEACEVLGRLWDGLRGRTRLFEQHAAAVVSAALDGVAACRLLHARDLGAGFWRRLLVCAAALPENNDNNNGAAARLAFATLVATPAECVNAVADVLPLVVSKALCHNDEHSNDRGSVEGVSQQVARALQSLDLEPPHNSHFVSAATEFVIRRVDDQQGAAISSSVAVTNAHRAWLFTLAHMPQVRQESLYKTMARLQSQEQEKAVPALVAGGVSIDDGTRRHMDGRVLCQLLLAQWRSRGYVTAQVQRTFDRLLRTGDAARHPGHGRGDGAVTAHTALAALALAVFRSKPSRLQCGGLYASLWTCLRALGREDDLVSSVETWVRQHMDAAAAAATATATADAGTTTTATTKPPPLAFFEALAWAADDVHVARRLHALYMDYVRGQLRPSWPLWHVGFWDKYAGRLGAALHEGALTPKQLAYVLDLPHRAKLSGRHPTNKKGPVGAPTVALVETLAAHYALAPELGPRRALRGVEHCWAFLAKHGPAEHGPTAASSTSTSSVSSSSSSSASSTTSPTVLRALFHLISRDLANAQPGRTTRLQWFLRLVEREYGETTATATARALSRWRDVAMRYRNAEAAESESQRWDKNGAAPR</sequence>
<reference evidence="2 3" key="1">
    <citation type="journal article" date="2016" name="Genome Biol. Evol.">
        <title>Divergent and convergent evolution of fungal pathogenicity.</title>
        <authorList>
            <person name="Shang Y."/>
            <person name="Xiao G."/>
            <person name="Zheng P."/>
            <person name="Cen K."/>
            <person name="Zhan S."/>
            <person name="Wang C."/>
        </authorList>
    </citation>
    <scope>NUCLEOTIDE SEQUENCE [LARGE SCALE GENOMIC DNA]</scope>
    <source>
        <strain evidence="2 3">RCEF 264</strain>
    </source>
</reference>
<feature type="region of interest" description="Disordered" evidence="1">
    <location>
        <begin position="66"/>
        <end position="98"/>
    </location>
</feature>
<evidence type="ECO:0000313" key="2">
    <source>
        <dbReference type="EMBL" id="OAA61237.1"/>
    </source>
</evidence>
<feature type="region of interest" description="Disordered" evidence="1">
    <location>
        <begin position="141"/>
        <end position="188"/>
    </location>
</feature>
<protein>
    <submittedName>
        <fullName evidence="2">Fungal specific transcription factor domain containing protein</fullName>
    </submittedName>
</protein>
<dbReference type="EMBL" id="AZHD01000008">
    <property type="protein sequence ID" value="OAA61237.1"/>
    <property type="molecule type" value="Genomic_DNA"/>
</dbReference>
<comment type="caution">
    <text evidence="2">The sequence shown here is derived from an EMBL/GenBank/DDBJ whole genome shotgun (WGS) entry which is preliminary data.</text>
</comment>
<feature type="compositionally biased region" description="Basic and acidic residues" evidence="1">
    <location>
        <begin position="161"/>
        <end position="175"/>
    </location>
</feature>
<feature type="region of interest" description="Disordered" evidence="1">
    <location>
        <begin position="210"/>
        <end position="243"/>
    </location>
</feature>
<evidence type="ECO:0000256" key="1">
    <source>
        <dbReference type="SAM" id="MobiDB-lite"/>
    </source>
</evidence>
<dbReference type="AlphaFoldDB" id="A0A167U4H0"/>
<accession>A0A167U4H0</accession>